<dbReference type="STRING" id="1192034.CAP_2427"/>
<keyword evidence="1" id="KW-0812">Transmembrane</keyword>
<keyword evidence="1" id="KW-1133">Transmembrane helix</keyword>
<dbReference type="AlphaFoldDB" id="A0A017T9M0"/>
<proteinExistence type="predicted"/>
<dbReference type="EMBL" id="ASRX01000019">
    <property type="protein sequence ID" value="EYF05968.1"/>
    <property type="molecule type" value="Genomic_DNA"/>
</dbReference>
<comment type="caution">
    <text evidence="2">The sequence shown here is derived from an EMBL/GenBank/DDBJ whole genome shotgun (WGS) entry which is preliminary data.</text>
</comment>
<feature type="transmembrane region" description="Helical" evidence="1">
    <location>
        <begin position="190"/>
        <end position="214"/>
    </location>
</feature>
<feature type="transmembrane region" description="Helical" evidence="1">
    <location>
        <begin position="77"/>
        <end position="95"/>
    </location>
</feature>
<organism evidence="2 3">
    <name type="scientific">Chondromyces apiculatus DSM 436</name>
    <dbReference type="NCBI Taxonomy" id="1192034"/>
    <lineage>
        <taxon>Bacteria</taxon>
        <taxon>Pseudomonadati</taxon>
        <taxon>Myxococcota</taxon>
        <taxon>Polyangia</taxon>
        <taxon>Polyangiales</taxon>
        <taxon>Polyangiaceae</taxon>
        <taxon>Chondromyces</taxon>
    </lineage>
</organism>
<evidence type="ECO:0000313" key="3">
    <source>
        <dbReference type="Proteomes" id="UP000019678"/>
    </source>
</evidence>
<dbReference type="Proteomes" id="UP000019678">
    <property type="component" value="Unassembled WGS sequence"/>
</dbReference>
<name>A0A017T9M0_9BACT</name>
<reference evidence="2 3" key="1">
    <citation type="submission" date="2013-05" db="EMBL/GenBank/DDBJ databases">
        <title>Genome assembly of Chondromyces apiculatus DSM 436.</title>
        <authorList>
            <person name="Sharma G."/>
            <person name="Khatri I."/>
            <person name="Kaur C."/>
            <person name="Mayilraj S."/>
            <person name="Subramanian S."/>
        </authorList>
    </citation>
    <scope>NUCLEOTIDE SEQUENCE [LARGE SCALE GENOMIC DNA]</scope>
    <source>
        <strain evidence="2 3">DSM 436</strain>
    </source>
</reference>
<evidence type="ECO:0000256" key="1">
    <source>
        <dbReference type="SAM" id="Phobius"/>
    </source>
</evidence>
<accession>A0A017T9M0</accession>
<keyword evidence="3" id="KW-1185">Reference proteome</keyword>
<sequence>MLRPHRAIPALAFPFALVGLAAGWLSSGALAVPLIGYSNHPRRGMAALLAMAVGAGVGAALTWRCVRSPEERVGGQLLASVLVGGALTGGVVGSAEAGLARGMPAGVVAGVLTGLAFFPVCSVVVGAARRAVRARLGSIVAGSDARAVWSILATALSLATLVALPEWAGALLAKAPRHILDRVWEAERPYVAASVALGAVLLIATILVADLVALRGVRRVMQTHLEPHEPRPGESGGEVPALDLGLGEETQAQLARGGSAYRSQPRAVALLVGSADQAREALRRAIARGAAGLVAGGLVLGTHAWAAVGGGSQTYAEARCAQDSASGCVHAARGYLASAPVSDADVAHARELLRRACARADAAGCAELSRLLESSSLETEDFEWAATTACLMGVSERCRTVASALRNKTPERALSFFRLGCGYGDTASCHLIEEVERAAHARTVR</sequence>
<evidence type="ECO:0000313" key="2">
    <source>
        <dbReference type="EMBL" id="EYF05968.1"/>
    </source>
</evidence>
<feature type="transmembrane region" description="Helical" evidence="1">
    <location>
        <begin position="107"/>
        <end position="128"/>
    </location>
</feature>
<feature type="transmembrane region" description="Helical" evidence="1">
    <location>
        <begin position="148"/>
        <end position="170"/>
    </location>
</feature>
<keyword evidence="1" id="KW-0472">Membrane</keyword>
<evidence type="ECO:0008006" key="4">
    <source>
        <dbReference type="Google" id="ProtNLM"/>
    </source>
</evidence>
<protein>
    <recommendedName>
        <fullName evidence="4">Beta-lactamase</fullName>
    </recommendedName>
</protein>
<dbReference type="RefSeq" id="WP_044240946.1">
    <property type="nucleotide sequence ID" value="NZ_ASRX01000019.1"/>
</dbReference>
<gene>
    <name evidence="2" type="ORF">CAP_2427</name>
</gene>
<feature type="transmembrane region" description="Helical" evidence="1">
    <location>
        <begin position="47"/>
        <end position="65"/>
    </location>
</feature>